<keyword evidence="2" id="KW-0732">Signal</keyword>
<feature type="signal peptide" evidence="2">
    <location>
        <begin position="1"/>
        <end position="16"/>
    </location>
</feature>
<evidence type="ECO:0000256" key="1">
    <source>
        <dbReference type="SAM" id="MobiDB-lite"/>
    </source>
</evidence>
<dbReference type="Proteomes" id="UP000195602">
    <property type="component" value="Unassembled WGS sequence"/>
</dbReference>
<evidence type="ECO:0000313" key="3">
    <source>
        <dbReference type="EMBL" id="OVF08187.1"/>
    </source>
</evidence>
<reference evidence="3 4" key="1">
    <citation type="submission" date="2017-04" db="EMBL/GenBank/DDBJ databases">
        <title>Draft genome of the yeast Clavispora lusitaniae type strain CBS 6936.</title>
        <authorList>
            <person name="Durrens P."/>
            <person name="Klopp C."/>
            <person name="Biteau N."/>
            <person name="Fitton-Ouhabi V."/>
            <person name="Dementhon K."/>
            <person name="Accoceberry I."/>
            <person name="Sherman D.J."/>
            <person name="Noel T."/>
        </authorList>
    </citation>
    <scope>NUCLEOTIDE SEQUENCE [LARGE SCALE GENOMIC DNA]</scope>
    <source>
        <strain evidence="3 4">CBS 6936</strain>
    </source>
</reference>
<dbReference type="OMA" id="TQNAMET"/>
<evidence type="ECO:0000256" key="2">
    <source>
        <dbReference type="SAM" id="SignalP"/>
    </source>
</evidence>
<protein>
    <recommendedName>
        <fullName evidence="5">GPI-anchored protein</fullName>
    </recommendedName>
</protein>
<gene>
    <name evidence="3" type="ORF">A9F13_09g01166</name>
</gene>
<accession>A0AA91PZT8</accession>
<dbReference type="AlphaFoldDB" id="A0AA91PZT8"/>
<dbReference type="EMBL" id="LYUB02000009">
    <property type="protein sequence ID" value="OVF08187.1"/>
    <property type="molecule type" value="Genomic_DNA"/>
</dbReference>
<feature type="region of interest" description="Disordered" evidence="1">
    <location>
        <begin position="88"/>
        <end position="167"/>
    </location>
</feature>
<name>A0AA91PZT8_CLALS</name>
<evidence type="ECO:0000313" key="4">
    <source>
        <dbReference type="Proteomes" id="UP000195602"/>
    </source>
</evidence>
<feature type="compositionally biased region" description="Low complexity" evidence="1">
    <location>
        <begin position="95"/>
        <end position="164"/>
    </location>
</feature>
<dbReference type="KEGG" id="clus:A9F13_09g01166"/>
<evidence type="ECO:0008006" key="5">
    <source>
        <dbReference type="Google" id="ProtNLM"/>
    </source>
</evidence>
<feature type="chain" id="PRO_5041665956" description="GPI-anchored protein" evidence="2">
    <location>
        <begin position="17"/>
        <end position="184"/>
    </location>
</feature>
<sequence length="184" mass="18023">MRITSIALLSLPLVLAADGGISAALADYSNLPKNSAAQNSWLMSFLGQYSKTLHAEAGSKTEDSPGSYSFPTSVDSSVAAIIASITAKASKHNVSGTESGSASETGSESESGSGSSAGSEAITASSADSSQTEQSESSGESSGSSETSSTSSGSSSSSSSAEAGRPGPIYAIGAFAAGISMLLL</sequence>
<organism evidence="3 4">
    <name type="scientific">Clavispora lusitaniae</name>
    <name type="common">Candida lusitaniae</name>
    <dbReference type="NCBI Taxonomy" id="36911"/>
    <lineage>
        <taxon>Eukaryota</taxon>
        <taxon>Fungi</taxon>
        <taxon>Dikarya</taxon>
        <taxon>Ascomycota</taxon>
        <taxon>Saccharomycotina</taxon>
        <taxon>Pichiomycetes</taxon>
        <taxon>Metschnikowiaceae</taxon>
        <taxon>Clavispora</taxon>
    </lineage>
</organism>
<proteinExistence type="predicted"/>
<comment type="caution">
    <text evidence="3">The sequence shown here is derived from an EMBL/GenBank/DDBJ whole genome shotgun (WGS) entry which is preliminary data.</text>
</comment>